<dbReference type="EMBL" id="JAEMWU010000002">
    <property type="protein sequence ID" value="MBN8206618.1"/>
    <property type="molecule type" value="Genomic_DNA"/>
</dbReference>
<feature type="transmembrane region" description="Helical" evidence="1">
    <location>
        <begin position="53"/>
        <end position="76"/>
    </location>
</feature>
<evidence type="ECO:0000313" key="3">
    <source>
        <dbReference type="Proteomes" id="UP000664385"/>
    </source>
</evidence>
<keyword evidence="1" id="KW-0812">Transmembrane</keyword>
<evidence type="ECO:0000313" key="2">
    <source>
        <dbReference type="EMBL" id="MBN8206618.1"/>
    </source>
</evidence>
<proteinExistence type="predicted"/>
<protein>
    <submittedName>
        <fullName evidence="2">Uncharacterized protein</fullName>
    </submittedName>
</protein>
<organism evidence="2 3">
    <name type="scientific">Microbacterium esteraromaticum</name>
    <dbReference type="NCBI Taxonomy" id="57043"/>
    <lineage>
        <taxon>Bacteria</taxon>
        <taxon>Bacillati</taxon>
        <taxon>Actinomycetota</taxon>
        <taxon>Actinomycetes</taxon>
        <taxon>Micrococcales</taxon>
        <taxon>Microbacteriaceae</taxon>
        <taxon>Microbacterium</taxon>
    </lineage>
</organism>
<dbReference type="RefSeq" id="WP_206824474.1">
    <property type="nucleotide sequence ID" value="NZ_JAEMWU010000002.1"/>
</dbReference>
<reference evidence="2" key="1">
    <citation type="submission" date="2020-12" db="EMBL/GenBank/DDBJ databases">
        <title>PHA producing bacteria isolated from mangrove.</title>
        <authorList>
            <person name="Zheng W."/>
            <person name="Yu S."/>
            <person name="Huang Y."/>
        </authorList>
    </citation>
    <scope>NUCLEOTIDE SEQUENCE</scope>
    <source>
        <strain evidence="2">GN8-5</strain>
    </source>
</reference>
<dbReference type="Proteomes" id="UP000664385">
    <property type="component" value="Unassembled WGS sequence"/>
</dbReference>
<feature type="transmembrane region" description="Helical" evidence="1">
    <location>
        <begin position="83"/>
        <end position="110"/>
    </location>
</feature>
<name>A0A939IWE2_9MICO</name>
<evidence type="ECO:0000256" key="1">
    <source>
        <dbReference type="SAM" id="Phobius"/>
    </source>
</evidence>
<accession>A0A939IWE2</accession>
<feature type="transmembrane region" description="Helical" evidence="1">
    <location>
        <begin position="122"/>
        <end position="145"/>
    </location>
</feature>
<keyword evidence="1" id="KW-0472">Membrane</keyword>
<comment type="caution">
    <text evidence="2">The sequence shown here is derived from an EMBL/GenBank/DDBJ whole genome shotgun (WGS) entry which is preliminary data.</text>
</comment>
<sequence>MSSGDPHGNAPEGVSVALAAVVGIACFGAFGLLGLGMLSYFSDTDILAVEGLTLWPGIIGMLVAIAVFAGMLIAVLRRRSSRLASILAVGLVTVVAHVAAVWVSAVIGGAGLAHASVAGSQLIVRGSSLVLFAVAALAAGIAVVLRRARGGTPKWPWERDDEL</sequence>
<dbReference type="AlphaFoldDB" id="A0A939IWE2"/>
<keyword evidence="1" id="KW-1133">Transmembrane helix</keyword>
<feature type="transmembrane region" description="Helical" evidence="1">
    <location>
        <begin position="16"/>
        <end position="41"/>
    </location>
</feature>
<gene>
    <name evidence="2" type="ORF">JF543_11695</name>
</gene>